<protein>
    <submittedName>
        <fullName evidence="2">Uncharacterized protein</fullName>
    </submittedName>
</protein>
<keyword evidence="3" id="KW-1185">Reference proteome</keyword>
<sequence length="138" mass="15176">MFVMAAVVIRRGPGTNVEVLPLTTVNLLQSVNSEPQGQNAIVSTKGTSIESLGVNLEELSLSSSEDVSETASDTDTEEDNAEEARTMKQLDVTSEFGDTEFEELVLKERPAQILQLTLQDRTDEFMKEEISNSDDYAD</sequence>
<gene>
    <name evidence="2" type="ORF">CSSPJE1EN2_LOCUS26158</name>
</gene>
<evidence type="ECO:0000313" key="3">
    <source>
        <dbReference type="Proteomes" id="UP001497522"/>
    </source>
</evidence>
<feature type="region of interest" description="Disordered" evidence="1">
    <location>
        <begin position="60"/>
        <end position="85"/>
    </location>
</feature>
<reference evidence="2" key="1">
    <citation type="submission" date="2024-03" db="EMBL/GenBank/DDBJ databases">
        <authorList>
            <consortium name="ELIXIR-Norway"/>
            <consortium name="Elixir Norway"/>
        </authorList>
    </citation>
    <scope>NUCLEOTIDE SEQUENCE</scope>
</reference>
<accession>A0ABP0ZZQ1</accession>
<feature type="compositionally biased region" description="Acidic residues" evidence="1">
    <location>
        <begin position="66"/>
        <end position="81"/>
    </location>
</feature>
<comment type="caution">
    <text evidence="2">The sequence shown here is derived from an EMBL/GenBank/DDBJ whole genome shotgun (WGS) entry which is preliminary data.</text>
</comment>
<evidence type="ECO:0000256" key="1">
    <source>
        <dbReference type="SAM" id="MobiDB-lite"/>
    </source>
</evidence>
<name>A0ABP0ZZQ1_9BRYO</name>
<dbReference type="EMBL" id="CAXHBF010000451">
    <property type="protein sequence ID" value="CAK9856226.1"/>
    <property type="molecule type" value="Genomic_DNA"/>
</dbReference>
<evidence type="ECO:0000313" key="2">
    <source>
        <dbReference type="EMBL" id="CAK9856226.1"/>
    </source>
</evidence>
<organism evidence="2 3">
    <name type="scientific">Sphagnum jensenii</name>
    <dbReference type="NCBI Taxonomy" id="128206"/>
    <lineage>
        <taxon>Eukaryota</taxon>
        <taxon>Viridiplantae</taxon>
        <taxon>Streptophyta</taxon>
        <taxon>Embryophyta</taxon>
        <taxon>Bryophyta</taxon>
        <taxon>Sphagnophytina</taxon>
        <taxon>Sphagnopsida</taxon>
        <taxon>Sphagnales</taxon>
        <taxon>Sphagnaceae</taxon>
        <taxon>Sphagnum</taxon>
    </lineage>
</organism>
<proteinExistence type="predicted"/>
<dbReference type="Proteomes" id="UP001497522">
    <property type="component" value="Unassembled WGS sequence"/>
</dbReference>